<name>A0A0F9FAB2_9ZZZZ</name>
<organism evidence="1">
    <name type="scientific">marine sediment metagenome</name>
    <dbReference type="NCBI Taxonomy" id="412755"/>
    <lineage>
        <taxon>unclassified sequences</taxon>
        <taxon>metagenomes</taxon>
        <taxon>ecological metagenomes</taxon>
    </lineage>
</organism>
<accession>A0A0F9FAB2</accession>
<reference evidence="1" key="1">
    <citation type="journal article" date="2015" name="Nature">
        <title>Complex archaea that bridge the gap between prokaryotes and eukaryotes.</title>
        <authorList>
            <person name="Spang A."/>
            <person name="Saw J.H."/>
            <person name="Jorgensen S.L."/>
            <person name="Zaremba-Niedzwiedzka K."/>
            <person name="Martijn J."/>
            <person name="Lind A.E."/>
            <person name="van Eijk R."/>
            <person name="Schleper C."/>
            <person name="Guy L."/>
            <person name="Ettema T.J."/>
        </authorList>
    </citation>
    <scope>NUCLEOTIDE SEQUENCE</scope>
</reference>
<comment type="caution">
    <text evidence="1">The sequence shown here is derived from an EMBL/GenBank/DDBJ whole genome shotgun (WGS) entry which is preliminary data.</text>
</comment>
<feature type="non-terminal residue" evidence="1">
    <location>
        <position position="49"/>
    </location>
</feature>
<dbReference type="AlphaFoldDB" id="A0A0F9FAB2"/>
<evidence type="ECO:0000313" key="1">
    <source>
        <dbReference type="EMBL" id="KKL75406.1"/>
    </source>
</evidence>
<gene>
    <name evidence="1" type="ORF">LCGC14_2055160</name>
</gene>
<proteinExistence type="predicted"/>
<sequence length="49" mass="5316">MVDVPVCQADLFFDIIEDGVCIWVFSAVNEMNDVVGKILDAAGVVCDCH</sequence>
<protein>
    <submittedName>
        <fullName evidence="1">Uncharacterized protein</fullName>
    </submittedName>
</protein>
<dbReference type="EMBL" id="LAZR01024357">
    <property type="protein sequence ID" value="KKL75406.1"/>
    <property type="molecule type" value="Genomic_DNA"/>
</dbReference>